<keyword evidence="2" id="KW-1185">Reference proteome</keyword>
<proteinExistence type="predicted"/>
<name>A0ABS6PZS9_9PSED</name>
<comment type="caution">
    <text evidence="1">The sequence shown here is derived from an EMBL/GenBank/DDBJ whole genome shotgun (WGS) entry which is preliminary data.</text>
</comment>
<reference evidence="1" key="1">
    <citation type="submission" date="2021-06" db="EMBL/GenBank/DDBJ databases">
        <title>Updating the genus Pseudomonas: Description of 43 new species and partition of the Pseudomonas putida group.</title>
        <authorList>
            <person name="Girard L."/>
            <person name="Lood C."/>
            <person name="Vandamme P."/>
            <person name="Rokni-Zadeh H."/>
            <person name="Van Noort V."/>
            <person name="Hofte M."/>
            <person name="Lavigne R."/>
            <person name="De Mot R."/>
        </authorList>
    </citation>
    <scope>NUCLEOTIDE SEQUENCE</scope>
    <source>
        <strain evidence="1">SWRI79</strain>
    </source>
</reference>
<organism evidence="1 2">
    <name type="scientific">Pseudomonas farris</name>
    <dbReference type="NCBI Taxonomy" id="2841207"/>
    <lineage>
        <taxon>Bacteria</taxon>
        <taxon>Pseudomonadati</taxon>
        <taxon>Pseudomonadota</taxon>
        <taxon>Gammaproteobacteria</taxon>
        <taxon>Pseudomonadales</taxon>
        <taxon>Pseudomonadaceae</taxon>
        <taxon>Pseudomonas</taxon>
    </lineage>
</organism>
<dbReference type="RefSeq" id="WP_217857858.1">
    <property type="nucleotide sequence ID" value="NZ_JAHSTV010000010.1"/>
</dbReference>
<evidence type="ECO:0000313" key="1">
    <source>
        <dbReference type="EMBL" id="MBV4465884.1"/>
    </source>
</evidence>
<accession>A0ABS6PZS9</accession>
<sequence length="64" mass="6792">MPSDQLGVVALAFQRLFGQMLTALDDTVGIIIVIELPQNLAVGLAFAGDARFFGTLVARQGKTD</sequence>
<evidence type="ECO:0000313" key="2">
    <source>
        <dbReference type="Proteomes" id="UP000886900"/>
    </source>
</evidence>
<protein>
    <submittedName>
        <fullName evidence="1">Uncharacterized protein</fullName>
    </submittedName>
</protein>
<gene>
    <name evidence="1" type="ORF">KVG95_21380</name>
</gene>
<dbReference type="Proteomes" id="UP000886900">
    <property type="component" value="Unassembled WGS sequence"/>
</dbReference>
<dbReference type="EMBL" id="JAHSTV010000010">
    <property type="protein sequence ID" value="MBV4465884.1"/>
    <property type="molecule type" value="Genomic_DNA"/>
</dbReference>